<dbReference type="Proteomes" id="UP000318422">
    <property type="component" value="Unassembled WGS sequence"/>
</dbReference>
<dbReference type="Gene3D" id="3.30.70.270">
    <property type="match status" value="1"/>
</dbReference>
<dbReference type="PANTHER" id="PTHR44757:SF2">
    <property type="entry name" value="BIOFILM ARCHITECTURE MAINTENANCE PROTEIN MBAA"/>
    <property type="match status" value="1"/>
</dbReference>
<evidence type="ECO:0000313" key="6">
    <source>
        <dbReference type="EMBL" id="GEC94668.1"/>
    </source>
</evidence>
<dbReference type="SMART" id="SM00052">
    <property type="entry name" value="EAL"/>
    <property type="match status" value="1"/>
</dbReference>
<dbReference type="NCBIfam" id="TIGR00229">
    <property type="entry name" value="sensory_box"/>
    <property type="match status" value="1"/>
</dbReference>
<comment type="caution">
    <text evidence="6">The sequence shown here is derived from an EMBL/GenBank/DDBJ whole genome shotgun (WGS) entry which is preliminary data.</text>
</comment>
<dbReference type="InterPro" id="IPR043128">
    <property type="entry name" value="Rev_trsase/Diguanyl_cyclase"/>
</dbReference>
<dbReference type="InterPro" id="IPR000160">
    <property type="entry name" value="GGDEF_dom"/>
</dbReference>
<dbReference type="Gene3D" id="3.20.20.450">
    <property type="entry name" value="EAL domain"/>
    <property type="match status" value="1"/>
</dbReference>
<keyword evidence="1" id="KW-0597">Phosphoprotein</keyword>
<dbReference type="InterPro" id="IPR000014">
    <property type="entry name" value="PAS"/>
</dbReference>
<evidence type="ECO:0000259" key="5">
    <source>
        <dbReference type="PROSITE" id="PS50887"/>
    </source>
</evidence>
<dbReference type="EMBL" id="BJNV01000009">
    <property type="protein sequence ID" value="GEC94668.1"/>
    <property type="molecule type" value="Genomic_DNA"/>
</dbReference>
<dbReference type="SMART" id="SM00448">
    <property type="entry name" value="REC"/>
    <property type="match status" value="1"/>
</dbReference>
<dbReference type="PANTHER" id="PTHR44757">
    <property type="entry name" value="DIGUANYLATE CYCLASE DGCP"/>
    <property type="match status" value="1"/>
</dbReference>
<accession>A0A4Y4CP76</accession>
<dbReference type="Pfam" id="PF00990">
    <property type="entry name" value="GGDEF"/>
    <property type="match status" value="1"/>
</dbReference>
<dbReference type="CDD" id="cd00130">
    <property type="entry name" value="PAS"/>
    <property type="match status" value="1"/>
</dbReference>
<dbReference type="InterPro" id="IPR035965">
    <property type="entry name" value="PAS-like_dom_sf"/>
</dbReference>
<dbReference type="CDD" id="cd01948">
    <property type="entry name" value="EAL"/>
    <property type="match status" value="1"/>
</dbReference>
<evidence type="ECO:0000256" key="1">
    <source>
        <dbReference type="PROSITE-ProRule" id="PRU00169"/>
    </source>
</evidence>
<dbReference type="SUPFAM" id="SSF55073">
    <property type="entry name" value="Nucleotide cyclase"/>
    <property type="match status" value="1"/>
</dbReference>
<dbReference type="InterPro" id="IPR013767">
    <property type="entry name" value="PAS_fold"/>
</dbReference>
<dbReference type="PROSITE" id="PS50110">
    <property type="entry name" value="RESPONSE_REGULATORY"/>
    <property type="match status" value="1"/>
</dbReference>
<evidence type="ECO:0000259" key="4">
    <source>
        <dbReference type="PROSITE" id="PS50883"/>
    </source>
</evidence>
<dbReference type="Gene3D" id="3.40.50.2300">
    <property type="match status" value="1"/>
</dbReference>
<dbReference type="PROSITE" id="PS50887">
    <property type="entry name" value="GGDEF"/>
    <property type="match status" value="1"/>
</dbReference>
<dbReference type="InterPro" id="IPR035919">
    <property type="entry name" value="EAL_sf"/>
</dbReference>
<dbReference type="GO" id="GO:0006355">
    <property type="term" value="P:regulation of DNA-templated transcription"/>
    <property type="evidence" value="ECO:0007669"/>
    <property type="project" value="InterPro"/>
</dbReference>
<dbReference type="Pfam" id="PF00563">
    <property type="entry name" value="EAL"/>
    <property type="match status" value="1"/>
</dbReference>
<dbReference type="CDD" id="cd01949">
    <property type="entry name" value="GGDEF"/>
    <property type="match status" value="1"/>
</dbReference>
<dbReference type="PROSITE" id="PS50112">
    <property type="entry name" value="PAS"/>
    <property type="match status" value="1"/>
</dbReference>
<dbReference type="Pfam" id="PF00072">
    <property type="entry name" value="Response_reg"/>
    <property type="match status" value="1"/>
</dbReference>
<dbReference type="PROSITE" id="PS50883">
    <property type="entry name" value="EAL"/>
    <property type="match status" value="1"/>
</dbReference>
<dbReference type="OrthoDB" id="9813903at2"/>
<dbReference type="GO" id="GO:0000160">
    <property type="term" value="P:phosphorelay signal transduction system"/>
    <property type="evidence" value="ECO:0007669"/>
    <property type="project" value="InterPro"/>
</dbReference>
<gene>
    <name evidence="6" type="ORF">ZRA01_07410</name>
</gene>
<dbReference type="InterPro" id="IPR001789">
    <property type="entry name" value="Sig_transdc_resp-reg_receiver"/>
</dbReference>
<dbReference type="NCBIfam" id="TIGR00254">
    <property type="entry name" value="GGDEF"/>
    <property type="match status" value="1"/>
</dbReference>
<feature type="domain" description="EAL" evidence="4">
    <location>
        <begin position="472"/>
        <end position="724"/>
    </location>
</feature>
<dbReference type="SUPFAM" id="SSF52172">
    <property type="entry name" value="CheY-like"/>
    <property type="match status" value="1"/>
</dbReference>
<evidence type="ECO:0000259" key="3">
    <source>
        <dbReference type="PROSITE" id="PS50112"/>
    </source>
</evidence>
<dbReference type="Gene3D" id="3.30.450.20">
    <property type="entry name" value="PAS domain"/>
    <property type="match status" value="1"/>
</dbReference>
<sequence length="732" mass="81290">MVIPWEGPFFPTDESRCAAAESLTRILVVDDEPSLTRSVAALLQSKDRLIEDCGSVAETLARLNTRSYDLLIIDYRLPDASGLAVMDWLLSHERRESTIMISGEESMDAAVGALRRSADDFLLKPYSPEQLRRAVTNALLKRQVERNNRIIHQRLQSSEQMHRYMVENSLDLIYTLDAEGRFNYLNQRVESLLGHPRNDLIGKHFSEIVHPEDVDRARFFFAERRTGPRAASNVELRLSRNPYGPEGSDGDGPVSIVLNAMGIYRRADSRAPAHFVGTYGAARNLPALRRRDDDAPAPHIGFHDPLTQLPNRELFDDRLNLAITQAKRRKGLIAVMLINIDRFRQINETHGRGDGDTLLRAIALRLKQCLRRGDTLTRHRGDAFIALLPDIGSEPDARAIAEKIQQAFQTPFAIGEHPFTASLSLGIAIHPQDGNSAEDLIQHASVAMHQVKGNGGGFSFFSPEMHASYRTRASLEKELRQAVARHELELHYQPLVSLSRDRISGMEALVRWRHPTHGLVAPSRFIHSAEEAGIIHEISRWVLETGCAQMAAWRRQFPELSLTANLSPRDFEHPDLADTVSRVLARHGLPPASLELEVSESLLCSDVQHVAPCLKDLRDLGVGISLDDFGTGYSSLASLQRYGVSRLKIDRSFVKDIQAQASQPVIGAIAGVARGLGIRLAAEGVERGEQRTALEGLGCDEMQGFLFSRPLDAAAAGQLLEGFRPSRLAINA</sequence>
<protein>
    <recommendedName>
        <fullName evidence="8">Two-component system response regulator</fullName>
    </recommendedName>
</protein>
<dbReference type="InterPro" id="IPR011006">
    <property type="entry name" value="CheY-like_superfamily"/>
</dbReference>
<dbReference type="SUPFAM" id="SSF55785">
    <property type="entry name" value="PYP-like sensor domain (PAS domain)"/>
    <property type="match status" value="1"/>
</dbReference>
<organism evidence="6 7">
    <name type="scientific">Zoogloea ramigera</name>
    <dbReference type="NCBI Taxonomy" id="350"/>
    <lineage>
        <taxon>Bacteria</taxon>
        <taxon>Pseudomonadati</taxon>
        <taxon>Pseudomonadota</taxon>
        <taxon>Betaproteobacteria</taxon>
        <taxon>Rhodocyclales</taxon>
        <taxon>Zoogloeaceae</taxon>
        <taxon>Zoogloea</taxon>
    </lineage>
</organism>
<dbReference type="Pfam" id="PF00989">
    <property type="entry name" value="PAS"/>
    <property type="match status" value="1"/>
</dbReference>
<feature type="domain" description="Response regulatory" evidence="2">
    <location>
        <begin position="25"/>
        <end position="139"/>
    </location>
</feature>
<dbReference type="RefSeq" id="WP_141349441.1">
    <property type="nucleotide sequence ID" value="NZ_BJNV01000009.1"/>
</dbReference>
<dbReference type="SMART" id="SM00091">
    <property type="entry name" value="PAS"/>
    <property type="match status" value="1"/>
</dbReference>
<feature type="modified residue" description="4-aspartylphosphate" evidence="1">
    <location>
        <position position="74"/>
    </location>
</feature>
<proteinExistence type="predicted"/>
<dbReference type="SUPFAM" id="SSF141868">
    <property type="entry name" value="EAL domain-like"/>
    <property type="match status" value="1"/>
</dbReference>
<evidence type="ECO:0008006" key="8">
    <source>
        <dbReference type="Google" id="ProtNLM"/>
    </source>
</evidence>
<evidence type="ECO:0000259" key="2">
    <source>
        <dbReference type="PROSITE" id="PS50110"/>
    </source>
</evidence>
<keyword evidence="7" id="KW-1185">Reference proteome</keyword>
<dbReference type="InterPro" id="IPR052155">
    <property type="entry name" value="Biofilm_reg_signaling"/>
</dbReference>
<dbReference type="InterPro" id="IPR001633">
    <property type="entry name" value="EAL_dom"/>
</dbReference>
<name>A0A4Y4CP76_ZOORA</name>
<feature type="domain" description="PAS" evidence="3">
    <location>
        <begin position="158"/>
        <end position="218"/>
    </location>
</feature>
<evidence type="ECO:0000313" key="7">
    <source>
        <dbReference type="Proteomes" id="UP000318422"/>
    </source>
</evidence>
<reference evidence="6 7" key="1">
    <citation type="submission" date="2019-06" db="EMBL/GenBank/DDBJ databases">
        <title>Whole genome shotgun sequence of Zoogloea ramigera NBRC 15342.</title>
        <authorList>
            <person name="Hosoyama A."/>
            <person name="Uohara A."/>
            <person name="Ohji S."/>
            <person name="Ichikawa N."/>
        </authorList>
    </citation>
    <scope>NUCLEOTIDE SEQUENCE [LARGE SCALE GENOMIC DNA]</scope>
    <source>
        <strain evidence="6 7">NBRC 15342</strain>
    </source>
</reference>
<dbReference type="InterPro" id="IPR029787">
    <property type="entry name" value="Nucleotide_cyclase"/>
</dbReference>
<feature type="domain" description="GGDEF" evidence="5">
    <location>
        <begin position="331"/>
        <end position="463"/>
    </location>
</feature>
<dbReference type="AlphaFoldDB" id="A0A4Y4CP76"/>
<dbReference type="SMART" id="SM00267">
    <property type="entry name" value="GGDEF"/>
    <property type="match status" value="1"/>
</dbReference>